<feature type="compositionally biased region" description="Basic residues" evidence="1">
    <location>
        <begin position="64"/>
        <end position="74"/>
    </location>
</feature>
<evidence type="ECO:0000256" key="1">
    <source>
        <dbReference type="SAM" id="MobiDB-lite"/>
    </source>
</evidence>
<feature type="region of interest" description="Disordered" evidence="1">
    <location>
        <begin position="1"/>
        <end position="134"/>
    </location>
</feature>
<protein>
    <submittedName>
        <fullName evidence="2">Uncharacterized protein</fullName>
    </submittedName>
</protein>
<reference evidence="2 3" key="1">
    <citation type="journal article" date="2024" name="Nat. Commun.">
        <title>Phylogenomics reveals the evolutionary origins of lichenization in chlorophyte algae.</title>
        <authorList>
            <person name="Puginier C."/>
            <person name="Libourel C."/>
            <person name="Otte J."/>
            <person name="Skaloud P."/>
            <person name="Haon M."/>
            <person name="Grisel S."/>
            <person name="Petersen M."/>
            <person name="Berrin J.G."/>
            <person name="Delaux P.M."/>
            <person name="Dal Grande F."/>
            <person name="Keller J."/>
        </authorList>
    </citation>
    <scope>NUCLEOTIDE SEQUENCE [LARGE SCALE GENOMIC DNA]</scope>
    <source>
        <strain evidence="2 3">SAG 245.80</strain>
    </source>
</reference>
<comment type="caution">
    <text evidence="2">The sequence shown here is derived from an EMBL/GenBank/DDBJ whole genome shotgun (WGS) entry which is preliminary data.</text>
</comment>
<feature type="compositionally biased region" description="Low complexity" evidence="1">
    <location>
        <begin position="75"/>
        <end position="95"/>
    </location>
</feature>
<keyword evidence="3" id="KW-1185">Reference proteome</keyword>
<organism evidence="2 3">
    <name type="scientific">Elliptochloris bilobata</name>
    <dbReference type="NCBI Taxonomy" id="381761"/>
    <lineage>
        <taxon>Eukaryota</taxon>
        <taxon>Viridiplantae</taxon>
        <taxon>Chlorophyta</taxon>
        <taxon>core chlorophytes</taxon>
        <taxon>Trebouxiophyceae</taxon>
        <taxon>Trebouxiophyceae incertae sedis</taxon>
        <taxon>Elliptochloris clade</taxon>
        <taxon>Elliptochloris</taxon>
    </lineage>
</organism>
<evidence type="ECO:0000313" key="2">
    <source>
        <dbReference type="EMBL" id="KAK9833514.1"/>
    </source>
</evidence>
<gene>
    <name evidence="2" type="ORF">WJX81_000097</name>
</gene>
<accession>A0AAW1RIE0</accession>
<proteinExistence type="predicted"/>
<dbReference type="AlphaFoldDB" id="A0AAW1RIE0"/>
<name>A0AAW1RIE0_9CHLO</name>
<evidence type="ECO:0000313" key="3">
    <source>
        <dbReference type="Proteomes" id="UP001445335"/>
    </source>
</evidence>
<dbReference type="EMBL" id="JALJOU010000035">
    <property type="protein sequence ID" value="KAK9833514.1"/>
    <property type="molecule type" value="Genomic_DNA"/>
</dbReference>
<dbReference type="Proteomes" id="UP001445335">
    <property type="component" value="Unassembled WGS sequence"/>
</dbReference>
<sequence length="190" mass="19942">MSVVPKGEDELQGRASPTSVGAEDLCSASEMPKVERKRRLFCRLNMAKRGDPDPDSSTPQASQKRARVRRRRGGSTRTAAAPPSATPMAEEPPAALQRFAVPQPTVPGAGSPPMMALPRSSNPPAAGEDAREPSVLRAREAALPCAINWGPGLGPDSPEEPEVLDDVAAHMPPAVIPCNAVYSVSDCSSV</sequence>
<feature type="compositionally biased region" description="Basic and acidic residues" evidence="1">
    <location>
        <begin position="1"/>
        <end position="12"/>
    </location>
</feature>